<dbReference type="GO" id="GO:0000976">
    <property type="term" value="F:transcription cis-regulatory region binding"/>
    <property type="evidence" value="ECO:0007669"/>
    <property type="project" value="TreeGrafter"/>
</dbReference>
<proteinExistence type="predicted"/>
<dbReference type="Proteomes" id="UP000595374">
    <property type="component" value="Chromosome"/>
</dbReference>
<organism evidence="4 5">
    <name type="scientific">Brevibacterium casei</name>
    <dbReference type="NCBI Taxonomy" id="33889"/>
    <lineage>
        <taxon>Bacteria</taxon>
        <taxon>Bacillati</taxon>
        <taxon>Actinomycetota</taxon>
        <taxon>Actinomycetes</taxon>
        <taxon>Micrococcales</taxon>
        <taxon>Brevibacteriaceae</taxon>
        <taxon>Brevibacterium</taxon>
    </lineage>
</organism>
<reference evidence="4 5" key="1">
    <citation type="submission" date="2020-12" db="EMBL/GenBank/DDBJ databases">
        <title>FDA dAtabase for Regulatory Grade micrObial Sequences (FDA-ARGOS): Supporting development and validation of Infectious Disease Dx tests.</title>
        <authorList>
            <person name="Sproer C."/>
            <person name="Gronow S."/>
            <person name="Severitt S."/>
            <person name="Schroder I."/>
            <person name="Tallon L."/>
            <person name="Sadzewicz L."/>
            <person name="Zhao X."/>
            <person name="Boylan J."/>
            <person name="Ott S."/>
            <person name="Bowen H."/>
            <person name="Vavikolanu K."/>
            <person name="Mehta A."/>
            <person name="Aluvathingal J."/>
            <person name="Nadendla S."/>
            <person name="Lowell S."/>
            <person name="Myers T."/>
            <person name="Yan Y."/>
            <person name="Sichtig H."/>
        </authorList>
    </citation>
    <scope>NUCLEOTIDE SEQUENCE [LARGE SCALE GENOMIC DNA]</scope>
    <source>
        <strain evidence="4 5">FDAARGOS_990</strain>
    </source>
</reference>
<dbReference type="SUPFAM" id="SSF46689">
    <property type="entry name" value="Homeodomain-like"/>
    <property type="match status" value="1"/>
</dbReference>
<dbReference type="InterPro" id="IPR009057">
    <property type="entry name" value="Homeodomain-like_sf"/>
</dbReference>
<evidence type="ECO:0000256" key="1">
    <source>
        <dbReference type="ARBA" id="ARBA00023125"/>
    </source>
</evidence>
<dbReference type="InterPro" id="IPR001647">
    <property type="entry name" value="HTH_TetR"/>
</dbReference>
<dbReference type="GO" id="GO:0003700">
    <property type="term" value="F:DNA-binding transcription factor activity"/>
    <property type="evidence" value="ECO:0007669"/>
    <property type="project" value="TreeGrafter"/>
</dbReference>
<keyword evidence="1" id="KW-0238">DNA-binding</keyword>
<dbReference type="InterPro" id="IPR050109">
    <property type="entry name" value="HTH-type_TetR-like_transc_reg"/>
</dbReference>
<dbReference type="PANTHER" id="PTHR30055">
    <property type="entry name" value="HTH-TYPE TRANSCRIPTIONAL REGULATOR RUTR"/>
    <property type="match status" value="1"/>
</dbReference>
<protein>
    <submittedName>
        <fullName evidence="4">TetR/AcrR family transcriptional regulator</fullName>
    </submittedName>
</protein>
<dbReference type="Gene3D" id="1.10.357.10">
    <property type="entry name" value="Tetracycline Repressor, domain 2"/>
    <property type="match status" value="1"/>
</dbReference>
<name>A0A7T4A116_9MICO</name>
<sequence length="212" mass="23050">MPSERVHSNSPRAAESARSQQRRRTEDRIITAAAELFLAAGYRATTIRRVAEAAGVSVGRVMAVGDKDALLIACYDRWIGQLQDGTAEVPATIARTGSTSAVQDHLLGIFLPFLEFFAAHEDLSRDYAAALIRIHGRPQVFDGLARDLQAALRDNLVSIGISEDNARASAAALYDSYMGVIFRWAASDMSAADAVTALSDIIAFHTRFRRTP</sequence>
<dbReference type="Pfam" id="PF00440">
    <property type="entry name" value="TetR_N"/>
    <property type="match status" value="1"/>
</dbReference>
<dbReference type="RefSeq" id="WP_198500333.1">
    <property type="nucleotide sequence ID" value="NZ_CP065989.1"/>
</dbReference>
<accession>A0A7T4A116</accession>
<feature type="region of interest" description="Disordered" evidence="2">
    <location>
        <begin position="1"/>
        <end position="25"/>
    </location>
</feature>
<dbReference type="EMBL" id="CP065989">
    <property type="protein sequence ID" value="QQB15313.1"/>
    <property type="molecule type" value="Genomic_DNA"/>
</dbReference>
<dbReference type="PANTHER" id="PTHR30055:SF226">
    <property type="entry name" value="HTH-TYPE TRANSCRIPTIONAL REGULATOR PKSA"/>
    <property type="match status" value="1"/>
</dbReference>
<evidence type="ECO:0000256" key="2">
    <source>
        <dbReference type="SAM" id="MobiDB-lite"/>
    </source>
</evidence>
<feature type="domain" description="HTH tetR-type" evidence="3">
    <location>
        <begin position="29"/>
        <end position="59"/>
    </location>
</feature>
<evidence type="ECO:0000313" key="5">
    <source>
        <dbReference type="Proteomes" id="UP000595374"/>
    </source>
</evidence>
<evidence type="ECO:0000313" key="4">
    <source>
        <dbReference type="EMBL" id="QQB15313.1"/>
    </source>
</evidence>
<gene>
    <name evidence="4" type="ORF">I6H47_04995</name>
</gene>
<dbReference type="AlphaFoldDB" id="A0A7T4A116"/>
<evidence type="ECO:0000259" key="3">
    <source>
        <dbReference type="Pfam" id="PF00440"/>
    </source>
</evidence>